<comment type="caution">
    <text evidence="2">The sequence shown here is derived from an EMBL/GenBank/DDBJ whole genome shotgun (WGS) entry which is preliminary data.</text>
</comment>
<dbReference type="EMBL" id="MNAD01000072">
    <property type="protein sequence ID" value="OJT15946.1"/>
    <property type="molecule type" value="Genomic_DNA"/>
</dbReference>
<evidence type="ECO:0000256" key="1">
    <source>
        <dbReference type="SAM" id="MobiDB-lite"/>
    </source>
</evidence>
<dbReference type="OMA" id="WLQTRAI"/>
<organism evidence="2 3">
    <name type="scientific">Trametes pubescens</name>
    <name type="common">White-rot fungus</name>
    <dbReference type="NCBI Taxonomy" id="154538"/>
    <lineage>
        <taxon>Eukaryota</taxon>
        <taxon>Fungi</taxon>
        <taxon>Dikarya</taxon>
        <taxon>Basidiomycota</taxon>
        <taxon>Agaricomycotina</taxon>
        <taxon>Agaricomycetes</taxon>
        <taxon>Polyporales</taxon>
        <taxon>Polyporaceae</taxon>
        <taxon>Trametes</taxon>
    </lineage>
</organism>
<evidence type="ECO:0000313" key="2">
    <source>
        <dbReference type="EMBL" id="OJT15946.1"/>
    </source>
</evidence>
<proteinExistence type="predicted"/>
<reference evidence="2 3" key="1">
    <citation type="submission" date="2016-10" db="EMBL/GenBank/DDBJ databases">
        <title>Genome sequence of the basidiomycete white-rot fungus Trametes pubescens.</title>
        <authorList>
            <person name="Makela M.R."/>
            <person name="Granchi Z."/>
            <person name="Peng M."/>
            <person name="De Vries R.P."/>
            <person name="Grigoriev I."/>
            <person name="Riley R."/>
            <person name="Hilden K."/>
        </authorList>
    </citation>
    <scope>NUCLEOTIDE SEQUENCE [LARGE SCALE GENOMIC DNA]</scope>
    <source>
        <strain evidence="2 3">FBCC735</strain>
    </source>
</reference>
<evidence type="ECO:0000313" key="3">
    <source>
        <dbReference type="Proteomes" id="UP000184267"/>
    </source>
</evidence>
<accession>A0A1M2W7Y5</accession>
<dbReference type="Proteomes" id="UP000184267">
    <property type="component" value="Unassembled WGS sequence"/>
</dbReference>
<dbReference type="OrthoDB" id="2749268at2759"/>
<protein>
    <submittedName>
        <fullName evidence="2">Uncharacterized protein</fullName>
    </submittedName>
</protein>
<feature type="region of interest" description="Disordered" evidence="1">
    <location>
        <begin position="22"/>
        <end position="46"/>
    </location>
</feature>
<dbReference type="AlphaFoldDB" id="A0A1M2W7Y5"/>
<keyword evidence="3" id="KW-1185">Reference proteome</keyword>
<sequence>MGCIPSKQKALDGDSSTVILSGAQEKSQKKQKKQSQRLPSPVIDEDAAPWLQTRAILTTHKDGTIIITERQQSQ</sequence>
<name>A0A1M2W7Y5_TRAPU</name>
<gene>
    <name evidence="2" type="ORF">TRAPUB_13370</name>
</gene>